<dbReference type="VEuPathDB" id="MicrosporidiaDB:VCUG_01876"/>
<feature type="transmembrane region" description="Helical" evidence="5">
    <location>
        <begin position="6"/>
        <end position="29"/>
    </location>
</feature>
<dbReference type="EMBL" id="GL877437">
    <property type="protein sequence ID" value="ELA46650.1"/>
    <property type="molecule type" value="Genomic_DNA"/>
</dbReference>
<dbReference type="GO" id="GO:0005385">
    <property type="term" value="F:zinc ion transmembrane transporter activity"/>
    <property type="evidence" value="ECO:0007669"/>
    <property type="project" value="TreeGrafter"/>
</dbReference>
<name>L2GU65_VAVCU</name>
<dbReference type="OMA" id="FYIGFVE"/>
<evidence type="ECO:0000256" key="5">
    <source>
        <dbReference type="SAM" id="Phobius"/>
    </source>
</evidence>
<keyword evidence="7" id="KW-1185">Reference proteome</keyword>
<reference evidence="7" key="1">
    <citation type="submission" date="2011-03" db="EMBL/GenBank/DDBJ databases">
        <title>The genome sequence of Vavraia culicis strain floridensis.</title>
        <authorList>
            <consortium name="The Broad Institute Genome Sequencing Platform"/>
            <person name="Cuomo C."/>
            <person name="Becnel J."/>
            <person name="Sanscrainte N."/>
            <person name="Young S.K."/>
            <person name="Zeng Q."/>
            <person name="Gargeya S."/>
            <person name="Fitzgerald M."/>
            <person name="Haas B."/>
            <person name="Abouelleil A."/>
            <person name="Alvarado L."/>
            <person name="Arachchi H.M."/>
            <person name="Berlin A."/>
            <person name="Chapman S.B."/>
            <person name="Gearin G."/>
            <person name="Goldberg J."/>
            <person name="Griggs A."/>
            <person name="Gujja S."/>
            <person name="Hansen M."/>
            <person name="Heiman D."/>
            <person name="Howarth C."/>
            <person name="Larimer J."/>
            <person name="Lui A."/>
            <person name="MacDonald P.J.P."/>
            <person name="McCowen C."/>
            <person name="Montmayeur A."/>
            <person name="Murphy C."/>
            <person name="Neiman D."/>
            <person name="Pearson M."/>
            <person name="Priest M."/>
            <person name="Roberts A."/>
            <person name="Saif S."/>
            <person name="Shea T."/>
            <person name="Sisk P."/>
            <person name="Stolte C."/>
            <person name="Sykes S."/>
            <person name="Wortman J."/>
            <person name="Nusbaum C."/>
            <person name="Birren B."/>
        </authorList>
    </citation>
    <scope>NUCLEOTIDE SEQUENCE [LARGE SCALE GENOMIC DNA]</scope>
    <source>
        <strain evidence="7">floridensis</strain>
    </source>
</reference>
<dbReference type="PANTHER" id="PTHR11040">
    <property type="entry name" value="ZINC/IRON TRANSPORTER"/>
    <property type="match status" value="1"/>
</dbReference>
<dbReference type="GeneID" id="19879745"/>
<comment type="subcellular location">
    <subcellularLocation>
        <location evidence="1">Membrane</location>
        <topology evidence="1">Multi-pass membrane protein</topology>
    </subcellularLocation>
</comment>
<keyword evidence="2 5" id="KW-0812">Transmembrane</keyword>
<feature type="transmembrane region" description="Helical" evidence="5">
    <location>
        <begin position="237"/>
        <end position="257"/>
    </location>
</feature>
<dbReference type="AlphaFoldDB" id="L2GU65"/>
<evidence type="ECO:0000313" key="7">
    <source>
        <dbReference type="Proteomes" id="UP000011081"/>
    </source>
</evidence>
<evidence type="ECO:0000313" key="6">
    <source>
        <dbReference type="EMBL" id="ELA46650.1"/>
    </source>
</evidence>
<sequence>METHTATLFLLSVFLFFFTLLFSFSYRFFKNLQISSYSKCFAGGIILSTLIFHIFPDVYQSNCGYLGQLFSGISFLILFSIDKLYLYVNDNENDSLPKNVSKAQAFIFIIALSLHSFMEGLGIPAKEGKSLVWYSLGLLGHKWIEAFALSVSVHTSGFEMRIVYALLTFYSFLTPFGTLIGMALIKVLENNKYFDNLTSILNGISCGSFFYIEFIEMLNSEFDKQGMIAKKKNRKKVLAIFVGFVLMTLAALGFHWAESK</sequence>
<dbReference type="InParanoid" id="L2GU65"/>
<feature type="transmembrane region" description="Helical" evidence="5">
    <location>
        <begin position="131"/>
        <end position="151"/>
    </location>
</feature>
<gene>
    <name evidence="6" type="ORF">VCUG_01876</name>
</gene>
<protein>
    <recommendedName>
        <fullName evidence="8">ZIP Zinc transporter</fullName>
    </recommendedName>
</protein>
<feature type="transmembrane region" description="Helical" evidence="5">
    <location>
        <begin position="163"/>
        <end position="185"/>
    </location>
</feature>
<dbReference type="RefSeq" id="XP_008074888.1">
    <property type="nucleotide sequence ID" value="XM_008076697.1"/>
</dbReference>
<evidence type="ECO:0000256" key="4">
    <source>
        <dbReference type="ARBA" id="ARBA00023136"/>
    </source>
</evidence>
<evidence type="ECO:0000256" key="1">
    <source>
        <dbReference type="ARBA" id="ARBA00004141"/>
    </source>
</evidence>
<feature type="transmembrane region" description="Helical" evidence="5">
    <location>
        <begin position="41"/>
        <end position="59"/>
    </location>
</feature>
<accession>L2GU65</accession>
<proteinExistence type="predicted"/>
<organism evidence="6 7">
    <name type="scientific">Vavraia culicis (isolate floridensis)</name>
    <name type="common">Microsporidian parasite</name>
    <dbReference type="NCBI Taxonomy" id="948595"/>
    <lineage>
        <taxon>Eukaryota</taxon>
        <taxon>Fungi</taxon>
        <taxon>Fungi incertae sedis</taxon>
        <taxon>Microsporidia</taxon>
        <taxon>Pleistophoridae</taxon>
        <taxon>Vavraia</taxon>
    </lineage>
</organism>
<dbReference type="InterPro" id="IPR003689">
    <property type="entry name" value="ZIP"/>
</dbReference>
<keyword evidence="3 5" id="KW-1133">Transmembrane helix</keyword>
<dbReference type="GO" id="GO:0016020">
    <property type="term" value="C:membrane"/>
    <property type="evidence" value="ECO:0007669"/>
    <property type="project" value="UniProtKB-SubCell"/>
</dbReference>
<evidence type="ECO:0000256" key="3">
    <source>
        <dbReference type="ARBA" id="ARBA00022989"/>
    </source>
</evidence>
<dbReference type="HOGENOM" id="CLU_040462_3_1_1"/>
<evidence type="ECO:0000256" key="2">
    <source>
        <dbReference type="ARBA" id="ARBA00022692"/>
    </source>
</evidence>
<dbReference type="Proteomes" id="UP000011081">
    <property type="component" value="Unassembled WGS sequence"/>
</dbReference>
<dbReference type="STRING" id="948595.L2GU65"/>
<dbReference type="Pfam" id="PF02535">
    <property type="entry name" value="Zip"/>
    <property type="match status" value="1"/>
</dbReference>
<feature type="transmembrane region" description="Helical" evidence="5">
    <location>
        <begin position="105"/>
        <end position="125"/>
    </location>
</feature>
<feature type="transmembrane region" description="Helical" evidence="5">
    <location>
        <begin position="65"/>
        <end position="85"/>
    </location>
</feature>
<keyword evidence="4 5" id="KW-0472">Membrane</keyword>
<dbReference type="PANTHER" id="PTHR11040:SF140">
    <property type="entry name" value="ZRT (ZRT), IRT- (IRT-) LIKE PROTEIN TRANSPORTER"/>
    <property type="match status" value="1"/>
</dbReference>
<dbReference type="OrthoDB" id="448280at2759"/>
<evidence type="ECO:0008006" key="8">
    <source>
        <dbReference type="Google" id="ProtNLM"/>
    </source>
</evidence>